<dbReference type="EMBL" id="CAQQ02182699">
    <property type="status" value="NOT_ANNOTATED_CDS"/>
    <property type="molecule type" value="Genomic_DNA"/>
</dbReference>
<dbReference type="GO" id="GO:0016477">
    <property type="term" value="P:cell migration"/>
    <property type="evidence" value="ECO:0007669"/>
    <property type="project" value="TreeGrafter"/>
</dbReference>
<dbReference type="STRING" id="36166.T1GL48"/>
<keyword evidence="3" id="KW-1185">Reference proteome</keyword>
<dbReference type="EMBL" id="CAQQ02182700">
    <property type="status" value="NOT_ANNOTATED_CDS"/>
    <property type="molecule type" value="Genomic_DNA"/>
</dbReference>
<feature type="compositionally biased region" description="Polar residues" evidence="1">
    <location>
        <begin position="47"/>
        <end position="57"/>
    </location>
</feature>
<evidence type="ECO:0000256" key="1">
    <source>
        <dbReference type="SAM" id="MobiDB-lite"/>
    </source>
</evidence>
<feature type="region of interest" description="Disordered" evidence="1">
    <location>
        <begin position="41"/>
        <end position="115"/>
    </location>
</feature>
<dbReference type="GO" id="GO:0097060">
    <property type="term" value="C:synaptic membrane"/>
    <property type="evidence" value="ECO:0007669"/>
    <property type="project" value="TreeGrafter"/>
</dbReference>
<feature type="compositionally biased region" description="Basic and acidic residues" evidence="1">
    <location>
        <begin position="80"/>
        <end position="105"/>
    </location>
</feature>
<organism evidence="2 3">
    <name type="scientific">Megaselia scalaris</name>
    <name type="common">Humpbacked fly</name>
    <name type="synonym">Phora scalaris</name>
    <dbReference type="NCBI Taxonomy" id="36166"/>
    <lineage>
        <taxon>Eukaryota</taxon>
        <taxon>Metazoa</taxon>
        <taxon>Ecdysozoa</taxon>
        <taxon>Arthropoda</taxon>
        <taxon>Hexapoda</taxon>
        <taxon>Insecta</taxon>
        <taxon>Pterygota</taxon>
        <taxon>Neoptera</taxon>
        <taxon>Endopterygota</taxon>
        <taxon>Diptera</taxon>
        <taxon>Brachycera</taxon>
        <taxon>Muscomorpha</taxon>
        <taxon>Platypezoidea</taxon>
        <taxon>Phoridae</taxon>
        <taxon>Megaseliini</taxon>
        <taxon>Megaselia</taxon>
    </lineage>
</organism>
<proteinExistence type="predicted"/>
<dbReference type="EnsemblMetazoa" id="MESCA004237-RA">
    <property type="protein sequence ID" value="MESCA004237-PA"/>
    <property type="gene ID" value="MESCA004237"/>
</dbReference>
<evidence type="ECO:0008006" key="4">
    <source>
        <dbReference type="Google" id="ProtNLM"/>
    </source>
</evidence>
<dbReference type="GO" id="GO:0046578">
    <property type="term" value="P:regulation of Ras protein signal transduction"/>
    <property type="evidence" value="ECO:0007669"/>
    <property type="project" value="TreeGrafter"/>
</dbReference>
<dbReference type="AlphaFoldDB" id="T1GL48"/>
<dbReference type="InterPro" id="IPR052118">
    <property type="entry name" value="Rho-GAP_regulator"/>
</dbReference>
<dbReference type="SUPFAM" id="SSF50156">
    <property type="entry name" value="PDZ domain-like"/>
    <property type="match status" value="1"/>
</dbReference>
<name>T1GL48_MEGSC</name>
<dbReference type="PANTHER" id="PTHR46150:SF3">
    <property type="entry name" value="RHO GTPASE-ACTIVATING PROTEIN 100F"/>
    <property type="match status" value="1"/>
</dbReference>
<dbReference type="PANTHER" id="PTHR46150">
    <property type="entry name" value="RHO GTPASE-ACTIVATING PROTEIN 100F"/>
    <property type="match status" value="1"/>
</dbReference>
<reference evidence="2" key="2">
    <citation type="submission" date="2015-06" db="UniProtKB">
        <authorList>
            <consortium name="EnsemblMetazoa"/>
        </authorList>
    </citation>
    <scope>IDENTIFICATION</scope>
</reference>
<dbReference type="InterPro" id="IPR036034">
    <property type="entry name" value="PDZ_sf"/>
</dbReference>
<dbReference type="Proteomes" id="UP000015102">
    <property type="component" value="Unassembled WGS sequence"/>
</dbReference>
<reference evidence="3" key="1">
    <citation type="submission" date="2013-02" db="EMBL/GenBank/DDBJ databases">
        <authorList>
            <person name="Hughes D."/>
        </authorList>
    </citation>
    <scope>NUCLEOTIDE SEQUENCE</scope>
    <source>
        <strain>Durham</strain>
        <strain evidence="3">NC isolate 2 -- Noor lab</strain>
    </source>
</reference>
<dbReference type="HOGENOM" id="CLU_1306124_0_0_1"/>
<dbReference type="GO" id="GO:0005096">
    <property type="term" value="F:GTPase activator activity"/>
    <property type="evidence" value="ECO:0007669"/>
    <property type="project" value="TreeGrafter"/>
</dbReference>
<sequence>MEIVGDEILAVNLVDVTHMSLDDVVIIMSIPRRLVLAIRQRRGGRGTSSPAPTTLSRPEQKPPPVVVIKRDLREDEMDDPERIPRSRSSRERRTGDGREMTESRSRLGLGLNNYSPQSEQLDLYYNNRPNALNDPPSWGYKPPPPPPPVITEQPKPHTFAPSHSYYQNAGTLESLAEKVHSFYPGTTRRMSAGTAGVGFGQQQHHMRFPRS</sequence>
<dbReference type="GO" id="GO:0030030">
    <property type="term" value="P:cell projection organization"/>
    <property type="evidence" value="ECO:0007669"/>
    <property type="project" value="TreeGrafter"/>
</dbReference>
<protein>
    <recommendedName>
        <fullName evidence="4">PDZ domain-containing protein</fullName>
    </recommendedName>
</protein>
<evidence type="ECO:0000313" key="2">
    <source>
        <dbReference type="EnsemblMetazoa" id="MESCA004237-PA"/>
    </source>
</evidence>
<evidence type="ECO:0000313" key="3">
    <source>
        <dbReference type="Proteomes" id="UP000015102"/>
    </source>
</evidence>
<accession>T1GL48</accession>